<feature type="compositionally biased region" description="Basic and acidic residues" evidence="1">
    <location>
        <begin position="276"/>
        <end position="285"/>
    </location>
</feature>
<organism evidence="2 3">
    <name type="scientific">Ascobolus immersus RN42</name>
    <dbReference type="NCBI Taxonomy" id="1160509"/>
    <lineage>
        <taxon>Eukaryota</taxon>
        <taxon>Fungi</taxon>
        <taxon>Dikarya</taxon>
        <taxon>Ascomycota</taxon>
        <taxon>Pezizomycotina</taxon>
        <taxon>Pezizomycetes</taxon>
        <taxon>Pezizales</taxon>
        <taxon>Ascobolaceae</taxon>
        <taxon>Ascobolus</taxon>
    </lineage>
</organism>
<dbReference type="EMBL" id="ML119773">
    <property type="protein sequence ID" value="RPA75042.1"/>
    <property type="molecule type" value="Genomic_DNA"/>
</dbReference>
<dbReference type="AlphaFoldDB" id="A0A3N4HMJ4"/>
<gene>
    <name evidence="2" type="ORF">BJ508DRAFT_418332</name>
</gene>
<protein>
    <submittedName>
        <fullName evidence="2">Uncharacterized protein</fullName>
    </submittedName>
</protein>
<reference evidence="2 3" key="1">
    <citation type="journal article" date="2018" name="Nat. Ecol. Evol.">
        <title>Pezizomycetes genomes reveal the molecular basis of ectomycorrhizal truffle lifestyle.</title>
        <authorList>
            <person name="Murat C."/>
            <person name="Payen T."/>
            <person name="Noel B."/>
            <person name="Kuo A."/>
            <person name="Morin E."/>
            <person name="Chen J."/>
            <person name="Kohler A."/>
            <person name="Krizsan K."/>
            <person name="Balestrini R."/>
            <person name="Da Silva C."/>
            <person name="Montanini B."/>
            <person name="Hainaut M."/>
            <person name="Levati E."/>
            <person name="Barry K.W."/>
            <person name="Belfiori B."/>
            <person name="Cichocki N."/>
            <person name="Clum A."/>
            <person name="Dockter R.B."/>
            <person name="Fauchery L."/>
            <person name="Guy J."/>
            <person name="Iotti M."/>
            <person name="Le Tacon F."/>
            <person name="Lindquist E.A."/>
            <person name="Lipzen A."/>
            <person name="Malagnac F."/>
            <person name="Mello A."/>
            <person name="Molinier V."/>
            <person name="Miyauchi S."/>
            <person name="Poulain J."/>
            <person name="Riccioni C."/>
            <person name="Rubini A."/>
            <person name="Sitrit Y."/>
            <person name="Splivallo R."/>
            <person name="Traeger S."/>
            <person name="Wang M."/>
            <person name="Zifcakova L."/>
            <person name="Wipf D."/>
            <person name="Zambonelli A."/>
            <person name="Paolocci F."/>
            <person name="Nowrousian M."/>
            <person name="Ottonello S."/>
            <person name="Baldrian P."/>
            <person name="Spatafora J.W."/>
            <person name="Henrissat B."/>
            <person name="Nagy L.G."/>
            <person name="Aury J.M."/>
            <person name="Wincker P."/>
            <person name="Grigoriev I.V."/>
            <person name="Bonfante P."/>
            <person name="Martin F.M."/>
        </authorList>
    </citation>
    <scope>NUCLEOTIDE SEQUENCE [LARGE SCALE GENOMIC DNA]</scope>
    <source>
        <strain evidence="2 3">RN42</strain>
    </source>
</reference>
<sequence length="306" mass="35031">MSNSDVPEEISSALSPKFKATKLYRAIETFFTERDASESELLLKPCGTYLIPVLVGLDNETHILPLSKVIEDWLLSFFESLFPYLYRRYWSCREVRRNADKSAFTTQKGPIIAHFMLMMTAVTPLVCPDLTTLNMRWRAKLVRRELLILVEVVIKAHMDTCKAMIERGASVDALLHESALGGRCFKGFWVSDKFRSERIEVLILKYLMEDGIDMAVVEGIDAASMDHSVAQAKHLERTDIDHETKWGMMASTFDRIRKYYPPSPSPLYNTKPGIKSKSEVSERKDRSHGRSLRDGYRSPRLLVSVE</sequence>
<feature type="region of interest" description="Disordered" evidence="1">
    <location>
        <begin position="264"/>
        <end position="306"/>
    </location>
</feature>
<proteinExistence type="predicted"/>
<name>A0A3N4HMJ4_ASCIM</name>
<evidence type="ECO:0000313" key="2">
    <source>
        <dbReference type="EMBL" id="RPA75042.1"/>
    </source>
</evidence>
<accession>A0A3N4HMJ4</accession>
<evidence type="ECO:0000313" key="3">
    <source>
        <dbReference type="Proteomes" id="UP000275078"/>
    </source>
</evidence>
<dbReference type="Proteomes" id="UP000275078">
    <property type="component" value="Unassembled WGS sequence"/>
</dbReference>
<evidence type="ECO:0000256" key="1">
    <source>
        <dbReference type="SAM" id="MobiDB-lite"/>
    </source>
</evidence>
<keyword evidence="3" id="KW-1185">Reference proteome</keyword>